<evidence type="ECO:0000256" key="3">
    <source>
        <dbReference type="ARBA" id="ARBA00022746"/>
    </source>
</evidence>
<proteinExistence type="inferred from homology"/>
<dbReference type="Pfam" id="PF01593">
    <property type="entry name" value="Amino_oxidase"/>
    <property type="match status" value="1"/>
</dbReference>
<dbReference type="InterPro" id="IPR036188">
    <property type="entry name" value="FAD/NAD-bd_sf"/>
</dbReference>
<evidence type="ECO:0000256" key="2">
    <source>
        <dbReference type="ARBA" id="ARBA00006046"/>
    </source>
</evidence>
<gene>
    <name evidence="7" type="primary">crtI</name>
    <name evidence="7" type="ORF">ENS56_08695</name>
</gene>
<dbReference type="InterPro" id="IPR002937">
    <property type="entry name" value="Amino_oxidase"/>
</dbReference>
<organism evidence="7">
    <name type="scientific">Ignavibacterium album</name>
    <dbReference type="NCBI Taxonomy" id="591197"/>
    <lineage>
        <taxon>Bacteria</taxon>
        <taxon>Pseudomonadati</taxon>
        <taxon>Ignavibacteriota</taxon>
        <taxon>Ignavibacteria</taxon>
        <taxon>Ignavibacteriales</taxon>
        <taxon>Ignavibacteriaceae</taxon>
        <taxon>Ignavibacterium</taxon>
    </lineage>
</organism>
<comment type="similarity">
    <text evidence="2 5">Belongs to the carotenoid/retinoid oxidoreductase family.</text>
</comment>
<dbReference type="GO" id="GO:0016491">
    <property type="term" value="F:oxidoreductase activity"/>
    <property type="evidence" value="ECO:0007669"/>
    <property type="project" value="UniProtKB-KW"/>
</dbReference>
<dbReference type="PANTHER" id="PTHR43734">
    <property type="entry name" value="PHYTOENE DESATURASE"/>
    <property type="match status" value="1"/>
</dbReference>
<feature type="domain" description="Amine oxidase" evidence="6">
    <location>
        <begin position="11"/>
        <end position="486"/>
    </location>
</feature>
<accession>A0A832G708</accession>
<dbReference type="PRINTS" id="PR00419">
    <property type="entry name" value="ADXRDTASE"/>
</dbReference>
<reference evidence="7" key="1">
    <citation type="journal article" date="2020" name="mSystems">
        <title>Genome- and Community-Level Interaction Insights into Carbon Utilization and Element Cycling Functions of Hydrothermarchaeota in Hydrothermal Sediment.</title>
        <authorList>
            <person name="Zhou Z."/>
            <person name="Liu Y."/>
            <person name="Xu W."/>
            <person name="Pan J."/>
            <person name="Luo Z.H."/>
            <person name="Li M."/>
        </authorList>
    </citation>
    <scope>NUCLEOTIDE SEQUENCE [LARGE SCALE GENOMIC DNA]</scope>
    <source>
        <strain evidence="7">SpSt-500</strain>
    </source>
</reference>
<dbReference type="Gene3D" id="3.50.50.60">
    <property type="entry name" value="FAD/NAD(P)-binding domain"/>
    <property type="match status" value="2"/>
</dbReference>
<evidence type="ECO:0000256" key="5">
    <source>
        <dbReference type="RuleBase" id="RU362075"/>
    </source>
</evidence>
<dbReference type="InterPro" id="IPR014105">
    <property type="entry name" value="Carotenoid/retinoid_OxRdtase"/>
</dbReference>
<dbReference type="NCBIfam" id="NF042421">
    <property type="entry name" value="hydcarot_desat_CrtD"/>
    <property type="match status" value="1"/>
</dbReference>
<dbReference type="InterPro" id="IPR054840">
    <property type="entry name" value="hydcarot_desat_CrtD"/>
</dbReference>
<comment type="pathway">
    <text evidence="1 5">Carotenoid biosynthesis.</text>
</comment>
<evidence type="ECO:0000256" key="4">
    <source>
        <dbReference type="ARBA" id="ARBA00023002"/>
    </source>
</evidence>
<dbReference type="GO" id="GO:0016117">
    <property type="term" value="P:carotenoid biosynthetic process"/>
    <property type="evidence" value="ECO:0007669"/>
    <property type="project" value="UniProtKB-KW"/>
</dbReference>
<dbReference type="NCBIfam" id="TIGR02734">
    <property type="entry name" value="crtI_fam"/>
    <property type="match status" value="1"/>
</dbReference>
<evidence type="ECO:0000259" key="6">
    <source>
        <dbReference type="Pfam" id="PF01593"/>
    </source>
</evidence>
<dbReference type="EMBL" id="DSVI01000010">
    <property type="protein sequence ID" value="HGT48100.1"/>
    <property type="molecule type" value="Genomic_DNA"/>
</dbReference>
<sequence>MKKIAVIGAGLGGLSAAARLAAKGNEVHIFEKNSYAGGKASQFYEQGFRFDTGPSLLTMPYVLNDIFNECGENPDDYISLKKLENVCRYFFNSGTIINAYSDIEKFGEEISEKTMDDEESLNDFFNYSKTIYDLTADLFLFNSPSDPKTLFNRKAFRTLFNIHKIDSFRTVHQAVSSFFKDKKLIQLFDRYATYNGSNPFEAPATLNIIPYVEYFPGSYLPVGGIYSITNALKNLAEKKGVIFHFNSNVEEIMLRNKTAVGINVNGEKIPFDKVVSNVDVNITFKNLLNDINTFESKRYKKLKPSLSGVVFYWAVDNQFPQLETHNIIFSEDYKKEFDQLTTQKIIPDEPTIYIYISSKLNPDDAPKGKENWFVMINVPYDDGQNWQKEISDARKNVIDKINKVLKINIEQNILFEKILTPKELEAKTAAYRGSIYGISSDKRTSAFLRQQNKSRTIKNLYFCGGSAHPGGGIPLVILSGKIVSDIIQSEVK</sequence>
<comment type="caution">
    <text evidence="7">The sequence shown here is derived from an EMBL/GenBank/DDBJ whole genome shotgun (WGS) entry which is preliminary data.</text>
</comment>
<dbReference type="SUPFAM" id="SSF51905">
    <property type="entry name" value="FAD/NAD(P)-binding domain"/>
    <property type="match status" value="1"/>
</dbReference>
<dbReference type="AlphaFoldDB" id="A0A832G708"/>
<dbReference type="PANTHER" id="PTHR43734:SF7">
    <property type="entry name" value="4,4'-DIAPONEUROSPORENE OXYGENASE"/>
    <property type="match status" value="1"/>
</dbReference>
<name>A0A832G708_9BACT</name>
<protein>
    <submittedName>
        <fullName evidence="7">Phytoene desaturase</fullName>
    </submittedName>
</protein>
<evidence type="ECO:0000256" key="1">
    <source>
        <dbReference type="ARBA" id="ARBA00004829"/>
    </source>
</evidence>
<evidence type="ECO:0000313" key="7">
    <source>
        <dbReference type="EMBL" id="HGT48100.1"/>
    </source>
</evidence>
<keyword evidence="3 5" id="KW-0125">Carotenoid biosynthesis</keyword>
<keyword evidence="4 5" id="KW-0560">Oxidoreductase</keyword>